<organism evidence="11 12">
    <name type="scientific">Ectobacillus funiculus</name>
    <dbReference type="NCBI Taxonomy" id="137993"/>
    <lineage>
        <taxon>Bacteria</taxon>
        <taxon>Bacillati</taxon>
        <taxon>Bacillota</taxon>
        <taxon>Bacilli</taxon>
        <taxon>Bacillales</taxon>
        <taxon>Bacillaceae</taxon>
        <taxon>Ectobacillus</taxon>
    </lineage>
</organism>
<evidence type="ECO:0000259" key="10">
    <source>
        <dbReference type="PROSITE" id="PS50110"/>
    </source>
</evidence>
<dbReference type="PROSITE" id="PS50110">
    <property type="entry name" value="RESPONSE_REGULATORY"/>
    <property type="match status" value="1"/>
</dbReference>
<proteinExistence type="predicted"/>
<reference evidence="11 12" key="1">
    <citation type="submission" date="2024-09" db="EMBL/GenBank/DDBJ databases">
        <authorList>
            <person name="Sun Q."/>
            <person name="Mori K."/>
        </authorList>
    </citation>
    <scope>NUCLEOTIDE SEQUENCE [LARGE SCALE GENOMIC DNA]</scope>
    <source>
        <strain evidence="11 12">JCM 11201</strain>
    </source>
</reference>
<evidence type="ECO:0000256" key="9">
    <source>
        <dbReference type="PROSITE-ProRule" id="PRU00169"/>
    </source>
</evidence>
<protein>
    <submittedName>
        <fullName evidence="11">Response regulator</fullName>
    </submittedName>
</protein>
<dbReference type="PANTHER" id="PTHR45526:SF1">
    <property type="entry name" value="TRANSCRIPTIONAL REGULATORY PROTEIN DCUR-RELATED"/>
    <property type="match status" value="1"/>
</dbReference>
<sequence>MIRVLIVEDDPMVAEFNKRYLEQVGGFQLVSIAASVNKALRVLEEEAVDLMLMDIFMPGKTGLELLRHIRETGRKTDVIFITAASDMERIQTALRYGAVDYLIKPFEFERFNEALSAYREKFAFMKNQHTLSQTELDRQILQKEAKAITEELPKGLTRGTLQVIAEAVQSMGGSPFSTEDISERAGISRVSVRKYLKFLSDIHFLGVKVHYGTIGRPVYQYQYDEENESVIKQFL</sequence>
<dbReference type="PANTHER" id="PTHR45526">
    <property type="entry name" value="TRANSCRIPTIONAL REGULATORY PROTEIN DPIA"/>
    <property type="match status" value="1"/>
</dbReference>
<evidence type="ECO:0000256" key="4">
    <source>
        <dbReference type="ARBA" id="ARBA00023012"/>
    </source>
</evidence>
<accession>A0ABV5WNB4</accession>
<dbReference type="Proteomes" id="UP001589609">
    <property type="component" value="Unassembled WGS sequence"/>
</dbReference>
<evidence type="ECO:0000256" key="5">
    <source>
        <dbReference type="ARBA" id="ARBA00023015"/>
    </source>
</evidence>
<dbReference type="InterPro" id="IPR001789">
    <property type="entry name" value="Sig_transdc_resp-reg_receiver"/>
</dbReference>
<keyword evidence="2" id="KW-0963">Cytoplasm</keyword>
<dbReference type="Pfam" id="PF00072">
    <property type="entry name" value="Response_reg"/>
    <property type="match status" value="1"/>
</dbReference>
<keyword evidence="5" id="KW-0805">Transcription regulation</keyword>
<dbReference type="SMART" id="SM00448">
    <property type="entry name" value="REC"/>
    <property type="match status" value="1"/>
</dbReference>
<dbReference type="Gene3D" id="3.40.50.2300">
    <property type="match status" value="1"/>
</dbReference>
<evidence type="ECO:0000256" key="2">
    <source>
        <dbReference type="ARBA" id="ARBA00022490"/>
    </source>
</evidence>
<evidence type="ECO:0000256" key="1">
    <source>
        <dbReference type="ARBA" id="ARBA00004496"/>
    </source>
</evidence>
<gene>
    <name evidence="11" type="ORF">ACFFMS_25920</name>
</gene>
<dbReference type="PIRSF" id="PIRSF006171">
    <property type="entry name" value="RR_citrat_malat"/>
    <property type="match status" value="1"/>
</dbReference>
<comment type="caution">
    <text evidence="11">The sequence shown here is derived from an EMBL/GenBank/DDBJ whole genome shotgun (WGS) entry which is preliminary data.</text>
</comment>
<dbReference type="InterPro" id="IPR051271">
    <property type="entry name" value="2C-system_Tx_regulators"/>
</dbReference>
<comment type="subcellular location">
    <subcellularLocation>
        <location evidence="1">Cytoplasm</location>
    </subcellularLocation>
</comment>
<name>A0ABV5WNB4_9BACI</name>
<evidence type="ECO:0000256" key="6">
    <source>
        <dbReference type="ARBA" id="ARBA00023125"/>
    </source>
</evidence>
<evidence type="ECO:0000256" key="7">
    <source>
        <dbReference type="ARBA" id="ARBA00023159"/>
    </source>
</evidence>
<keyword evidence="8" id="KW-0804">Transcription</keyword>
<keyword evidence="4" id="KW-0902">Two-component regulatory system</keyword>
<dbReference type="EMBL" id="JBHMAF010000196">
    <property type="protein sequence ID" value="MFB9761678.1"/>
    <property type="molecule type" value="Genomic_DNA"/>
</dbReference>
<dbReference type="SUPFAM" id="SSF52172">
    <property type="entry name" value="CheY-like"/>
    <property type="match status" value="1"/>
</dbReference>
<evidence type="ECO:0000256" key="3">
    <source>
        <dbReference type="ARBA" id="ARBA00022553"/>
    </source>
</evidence>
<feature type="modified residue" description="4-aspartylphosphate" evidence="9">
    <location>
        <position position="54"/>
    </location>
</feature>
<dbReference type="InterPro" id="IPR024187">
    <property type="entry name" value="Sig_transdc_resp-reg_cit/mal"/>
</dbReference>
<evidence type="ECO:0000313" key="12">
    <source>
        <dbReference type="Proteomes" id="UP001589609"/>
    </source>
</evidence>
<evidence type="ECO:0000256" key="8">
    <source>
        <dbReference type="ARBA" id="ARBA00023163"/>
    </source>
</evidence>
<keyword evidence="3 9" id="KW-0597">Phosphoprotein</keyword>
<keyword evidence="7" id="KW-0010">Activator</keyword>
<feature type="domain" description="Response regulatory" evidence="10">
    <location>
        <begin position="3"/>
        <end position="119"/>
    </location>
</feature>
<evidence type="ECO:0000313" key="11">
    <source>
        <dbReference type="EMBL" id="MFB9761678.1"/>
    </source>
</evidence>
<dbReference type="InterPro" id="IPR011006">
    <property type="entry name" value="CheY-like_superfamily"/>
</dbReference>
<keyword evidence="12" id="KW-1185">Reference proteome</keyword>
<dbReference type="CDD" id="cd19925">
    <property type="entry name" value="REC_citrate_TCS"/>
    <property type="match status" value="1"/>
</dbReference>
<keyword evidence="6" id="KW-0238">DNA-binding</keyword>
<dbReference type="RefSeq" id="WP_379951821.1">
    <property type="nucleotide sequence ID" value="NZ_JBHMAF010000196.1"/>
</dbReference>